<organism evidence="3 4">
    <name type="scientific">Clostridium ganghwense</name>
    <dbReference type="NCBI Taxonomy" id="312089"/>
    <lineage>
        <taxon>Bacteria</taxon>
        <taxon>Bacillati</taxon>
        <taxon>Bacillota</taxon>
        <taxon>Clostridia</taxon>
        <taxon>Eubacteriales</taxon>
        <taxon>Clostridiaceae</taxon>
        <taxon>Clostridium</taxon>
    </lineage>
</organism>
<evidence type="ECO:0000259" key="2">
    <source>
        <dbReference type="Pfam" id="PF01425"/>
    </source>
</evidence>
<proteinExistence type="predicted"/>
<dbReference type="InterPro" id="IPR023631">
    <property type="entry name" value="Amidase_dom"/>
</dbReference>
<dbReference type="SUPFAM" id="SSF75304">
    <property type="entry name" value="Amidase signature (AS) enzymes"/>
    <property type="match status" value="1"/>
</dbReference>
<accession>A0ABT4CK05</accession>
<evidence type="ECO:0000313" key="3">
    <source>
        <dbReference type="EMBL" id="MCY6369385.1"/>
    </source>
</evidence>
<sequence length="532" mass="58537">MKKKLLIGILGVIGVVALVCVYFFVNILRGLNQVKLQYSEEVVSTLKRPLDFSAYEEELSNISDLRMKELNKLIFEKSIDEIQNSIRKGQISCKEVVLYYVSRIKEYDNKYNTVIQINPKALEYAKKLDEKINSGFEVGELFGAVVLIKDNISDADMNTSAGAYALKDLKTKRDSFVVKKIKDQGGIILGKCNLSEWANFMSMPSSNGFSVLGGQTKNAYGKFDVGGSSSGSAAAESLNFASVTLGSETAGSMIHPAGQNSVVGLKPTVGFLSRDLVIPISEAQDTVGIMGKNVLDVKKVFDHVVGVDSNDLITKDAVKFVSNNINSNNNYIKGKRLGIIDDGSVEKKGLVEELKKLGAEVINVELVGDESKIDQMPVLNYGIVHDVKAYLDNEDVITNVHSLGEVLEFNNEDPKKRMPYGAQLHEDALKANISKDDYEKIVQNNRKISSQIIDKTLEKYDLDALVSISNELSGIYAPALYPAITVPSGYRSNGEPYGVTFVGTKYDDMNLLTISYSYELGTKHRIPPTIDK</sequence>
<keyword evidence="1" id="KW-0812">Transmembrane</keyword>
<feature type="domain" description="Amidase" evidence="2">
    <location>
        <begin position="95"/>
        <end position="466"/>
    </location>
</feature>
<reference evidence="3" key="1">
    <citation type="submission" date="2022-12" db="EMBL/GenBank/DDBJ databases">
        <authorList>
            <person name="Wang J."/>
        </authorList>
    </citation>
    <scope>NUCLEOTIDE SEQUENCE</scope>
    <source>
        <strain evidence="3">HY-42-06</strain>
    </source>
</reference>
<protein>
    <submittedName>
        <fullName evidence="3">Amidase family protein</fullName>
    </submittedName>
</protein>
<dbReference type="Gene3D" id="3.90.1300.10">
    <property type="entry name" value="Amidase signature (AS) domain"/>
    <property type="match status" value="1"/>
</dbReference>
<keyword evidence="1" id="KW-1133">Transmembrane helix</keyword>
<gene>
    <name evidence="3" type="ORF">OXH55_01830</name>
</gene>
<evidence type="ECO:0000256" key="1">
    <source>
        <dbReference type="SAM" id="Phobius"/>
    </source>
</evidence>
<evidence type="ECO:0000313" key="4">
    <source>
        <dbReference type="Proteomes" id="UP001079657"/>
    </source>
</evidence>
<keyword evidence="1" id="KW-0472">Membrane</keyword>
<dbReference type="Pfam" id="PF01425">
    <property type="entry name" value="Amidase"/>
    <property type="match status" value="1"/>
</dbReference>
<name>A0ABT4CK05_9CLOT</name>
<comment type="caution">
    <text evidence="3">The sequence shown here is derived from an EMBL/GenBank/DDBJ whole genome shotgun (WGS) entry which is preliminary data.</text>
</comment>
<dbReference type="InterPro" id="IPR036928">
    <property type="entry name" value="AS_sf"/>
</dbReference>
<keyword evidence="4" id="KW-1185">Reference proteome</keyword>
<dbReference type="RefSeq" id="WP_268047721.1">
    <property type="nucleotide sequence ID" value="NZ_JAPQES010000001.1"/>
</dbReference>
<dbReference type="EMBL" id="JAPQES010000001">
    <property type="protein sequence ID" value="MCY6369385.1"/>
    <property type="molecule type" value="Genomic_DNA"/>
</dbReference>
<dbReference type="PANTHER" id="PTHR42678:SF34">
    <property type="entry name" value="OS04G0183300 PROTEIN"/>
    <property type="match status" value="1"/>
</dbReference>
<dbReference type="Proteomes" id="UP001079657">
    <property type="component" value="Unassembled WGS sequence"/>
</dbReference>
<dbReference type="PANTHER" id="PTHR42678">
    <property type="entry name" value="AMIDASE"/>
    <property type="match status" value="1"/>
</dbReference>
<feature type="transmembrane region" description="Helical" evidence="1">
    <location>
        <begin position="5"/>
        <end position="25"/>
    </location>
</feature>